<dbReference type="HAMAP" id="MF_01845">
    <property type="entry name" value="UPF0597"/>
    <property type="match status" value="1"/>
</dbReference>
<dbReference type="AlphaFoldDB" id="A0A845QZ26"/>
<feature type="domain" description="Serine dehydratase-like alpha subunit" evidence="2">
    <location>
        <begin position="87"/>
        <end position="422"/>
    </location>
</feature>
<dbReference type="GO" id="GO:0080146">
    <property type="term" value="F:L-cysteine desulfhydrase activity"/>
    <property type="evidence" value="ECO:0007669"/>
    <property type="project" value="TreeGrafter"/>
</dbReference>
<protein>
    <recommendedName>
        <fullName evidence="1">UPF0597 protein D3Z33_05995</fullName>
    </recommendedName>
</protein>
<accession>A0A845QZ26</accession>
<dbReference type="Pfam" id="PF03313">
    <property type="entry name" value="SDH_alpha"/>
    <property type="match status" value="1"/>
</dbReference>
<dbReference type="OrthoDB" id="41906at2"/>
<proteinExistence type="inferred from homology"/>
<dbReference type="InterPro" id="IPR005130">
    <property type="entry name" value="Ser_deHydtase-like_asu"/>
</dbReference>
<evidence type="ECO:0000313" key="4">
    <source>
        <dbReference type="Proteomes" id="UP000467132"/>
    </source>
</evidence>
<sequence>MRLKNIIINILKNEVVPAMGCTEPVAVAFACAKSKQVLEDESIRKIQVLVSPNIYKNGLGVGIPNTEEVGLSISAALGISIGNSNKGLELLEDVDENIVLKAHKILKEIPFKLDIKDTDKKIYIEVNIEGKNNNVHLIIENRHNNIVYIEKNNNVIVSKESNDENKDNTEISFLINKKIQDIVKTIEEIDKEDLLFLLDGMNMNKKMAQKGLEKKVGIGVGYRTKKLIDKNVLSNDLLNNSMMITAAGADARMSGVNLPVMSSNGSGNNGLTAILPIVAFNQKYPQTNDKLVKALAISHVINCYIKSYIGRLSALCGCAVAAGTGASAAITWLMGGSHKQIDGAIKNMIANISGMICDGAKPSCALKVSTSASVAVQSALLAINENITFDRNGIIEDSAEKTIKNLGILSNEGMYNMDQSILGIMGNMN</sequence>
<dbReference type="PIRSF" id="PIRSF006054">
    <property type="entry name" value="UCP006054"/>
    <property type="match status" value="1"/>
</dbReference>
<organism evidence="3 4">
    <name type="scientific">Senegalia massiliensis</name>
    <dbReference type="NCBI Taxonomy" id="1720316"/>
    <lineage>
        <taxon>Bacteria</taxon>
        <taxon>Bacillati</taxon>
        <taxon>Bacillota</taxon>
        <taxon>Clostridia</taxon>
        <taxon>Eubacteriales</taxon>
        <taxon>Clostridiaceae</taxon>
        <taxon>Senegalia</taxon>
    </lineage>
</organism>
<reference evidence="3 4" key="1">
    <citation type="submission" date="2018-08" db="EMBL/GenBank/DDBJ databases">
        <title>Murine metabolic-syndrome-specific gut microbial biobank.</title>
        <authorList>
            <person name="Liu C."/>
        </authorList>
    </citation>
    <scope>NUCLEOTIDE SEQUENCE [LARGE SCALE GENOMIC DNA]</scope>
    <source>
        <strain evidence="3 4">583</strain>
    </source>
</reference>
<dbReference type="InterPro" id="IPR021144">
    <property type="entry name" value="UPF0597"/>
</dbReference>
<evidence type="ECO:0000256" key="1">
    <source>
        <dbReference type="HAMAP-Rule" id="MF_01845"/>
    </source>
</evidence>
<dbReference type="RefSeq" id="WP_160196897.1">
    <property type="nucleotide sequence ID" value="NZ_QXXA01000006.1"/>
</dbReference>
<name>A0A845QZ26_9CLOT</name>
<dbReference type="Proteomes" id="UP000467132">
    <property type="component" value="Unassembled WGS sequence"/>
</dbReference>
<gene>
    <name evidence="3" type="ORF">D3Z33_05995</name>
</gene>
<dbReference type="PANTHER" id="PTHR30501">
    <property type="entry name" value="UPF0597 PROTEIN YHAM"/>
    <property type="match status" value="1"/>
</dbReference>
<comment type="caution">
    <text evidence="3">The sequence shown here is derived from an EMBL/GenBank/DDBJ whole genome shotgun (WGS) entry which is preliminary data.</text>
</comment>
<keyword evidence="4" id="KW-1185">Reference proteome</keyword>
<comment type="similarity">
    <text evidence="1">Belongs to the UPF0597 family.</text>
</comment>
<dbReference type="PANTHER" id="PTHR30501:SF2">
    <property type="entry name" value="UPF0597 PROTEIN YHAM"/>
    <property type="match status" value="1"/>
</dbReference>
<evidence type="ECO:0000259" key="2">
    <source>
        <dbReference type="Pfam" id="PF03313"/>
    </source>
</evidence>
<evidence type="ECO:0000313" key="3">
    <source>
        <dbReference type="EMBL" id="NBI06412.1"/>
    </source>
</evidence>
<dbReference type="GO" id="GO:0019450">
    <property type="term" value="P:L-cysteine catabolic process to pyruvate"/>
    <property type="evidence" value="ECO:0007669"/>
    <property type="project" value="TreeGrafter"/>
</dbReference>
<dbReference type="EMBL" id="QXXA01000006">
    <property type="protein sequence ID" value="NBI06412.1"/>
    <property type="molecule type" value="Genomic_DNA"/>
</dbReference>